<keyword evidence="2" id="KW-1185">Reference proteome</keyword>
<accession>A0ACD3YCR5</accession>
<geneLocation type="plasmid" evidence="1 2">
    <name>pW1-b</name>
</geneLocation>
<protein>
    <submittedName>
        <fullName evidence="1">Uncharacterized protein</fullName>
    </submittedName>
</protein>
<evidence type="ECO:0000313" key="1">
    <source>
        <dbReference type="EMBL" id="UNH40952.1"/>
    </source>
</evidence>
<dbReference type="Proteomes" id="UP000829420">
    <property type="component" value="Plasmid pW1-b"/>
</dbReference>
<dbReference type="EMBL" id="CP093257">
    <property type="protein sequence ID" value="UNH40952.1"/>
    <property type="molecule type" value="Genomic_DNA"/>
</dbReference>
<reference evidence="1" key="1">
    <citation type="submission" date="2022-03" db="EMBL/GenBank/DDBJ databases">
        <title>ESBL-producing Moellerella wisconsensis and Escherichia marmotae isolated from wild game meat.</title>
        <authorList>
            <person name="Biggel M."/>
        </authorList>
    </citation>
    <scope>NUCLEOTIDE SEQUENCE</scope>
    <source>
        <strain evidence="1">W1</strain>
    </source>
</reference>
<gene>
    <name evidence="1" type="ORF">MNY70_18480</name>
</gene>
<organism evidence="1 2">
    <name type="scientific">Moellerella wisconsensis</name>
    <dbReference type="NCBI Taxonomy" id="158849"/>
    <lineage>
        <taxon>Bacteria</taxon>
        <taxon>Pseudomonadati</taxon>
        <taxon>Pseudomonadota</taxon>
        <taxon>Gammaproteobacteria</taxon>
        <taxon>Enterobacterales</taxon>
        <taxon>Morganellaceae</taxon>
        <taxon>Moellerella</taxon>
    </lineage>
</organism>
<evidence type="ECO:0000313" key="2">
    <source>
        <dbReference type="Proteomes" id="UP000829420"/>
    </source>
</evidence>
<proteinExistence type="predicted"/>
<name>A0ACD3YCR5_9GAMM</name>
<keyword evidence="1" id="KW-0614">Plasmid</keyword>
<sequence>MSAKFNLATAIASAIAISDVIRLSTIYGESIVKKKVDYSTASSKDINSRILVAAGKFAKDDISGGFVISAKQWAKDKSRLANILTEENIARIDAWLSMQMLEGIEEEFLSISVVRIHTNLKGKSDYIVMPFTKAEKDFAIKGDRIVLYCEINHSDLAAALQLSTTYHAELEKLVSGIMALGFTKDEGSHEKPSKYRSNDSTVAIFGCTCGDTTFKFRVDVESEEITRDLNRIAAISSFYTVSSDFDTLDINNVADKTLVKEIMKNETVKNVSSDSVTVNGNQFLFGSF</sequence>